<feature type="domain" description="VOC" evidence="1">
    <location>
        <begin position="17"/>
        <end position="142"/>
    </location>
</feature>
<evidence type="ECO:0000313" key="2">
    <source>
        <dbReference type="EMBL" id="BBX49479.1"/>
    </source>
</evidence>
<dbReference type="InterPro" id="IPR058998">
    <property type="entry name" value="YycE-like_N"/>
</dbReference>
<protein>
    <recommendedName>
        <fullName evidence="1">VOC domain-containing protein</fullName>
    </recommendedName>
</protein>
<evidence type="ECO:0000313" key="3">
    <source>
        <dbReference type="Proteomes" id="UP000466785"/>
    </source>
</evidence>
<dbReference type="InterPro" id="IPR058997">
    <property type="entry name" value="YycE-like_C"/>
</dbReference>
<dbReference type="RefSeq" id="WP_152519365.1">
    <property type="nucleotide sequence ID" value="NZ_AP022570.1"/>
</dbReference>
<proteinExistence type="predicted"/>
<dbReference type="InterPro" id="IPR029068">
    <property type="entry name" value="Glyas_Bleomycin-R_OHBP_Dase"/>
</dbReference>
<evidence type="ECO:0000259" key="1">
    <source>
        <dbReference type="PROSITE" id="PS51819"/>
    </source>
</evidence>
<dbReference type="KEGG" id="mpof:MPOR_05050"/>
<dbReference type="Gene3D" id="3.10.180.10">
    <property type="entry name" value="2,3-Dihydroxybiphenyl 1,2-Dioxygenase, domain 1"/>
    <property type="match status" value="1"/>
</dbReference>
<dbReference type="AlphaFoldDB" id="A0A6N4V514"/>
<dbReference type="PROSITE" id="PS51819">
    <property type="entry name" value="VOC"/>
    <property type="match status" value="1"/>
</dbReference>
<dbReference type="SUPFAM" id="SSF54593">
    <property type="entry name" value="Glyoxalase/Bleomycin resistance protein/Dihydroxybiphenyl dioxygenase"/>
    <property type="match status" value="1"/>
</dbReference>
<gene>
    <name evidence="2" type="ORF">MPOR_05050</name>
</gene>
<keyword evidence="3" id="KW-1185">Reference proteome</keyword>
<dbReference type="InterPro" id="IPR037523">
    <property type="entry name" value="VOC_core"/>
</dbReference>
<dbReference type="Pfam" id="PF22659">
    <property type="entry name" value="YycE-like_C"/>
    <property type="match status" value="1"/>
</dbReference>
<dbReference type="EMBL" id="AP022570">
    <property type="protein sequence ID" value="BBX49479.1"/>
    <property type="molecule type" value="Genomic_DNA"/>
</dbReference>
<name>A0A6N4V514_9MYCO</name>
<dbReference type="CDD" id="cd06587">
    <property type="entry name" value="VOC"/>
    <property type="match status" value="1"/>
</dbReference>
<dbReference type="Pfam" id="PF22658">
    <property type="entry name" value="YycE-like_N"/>
    <property type="match status" value="1"/>
</dbReference>
<organism evidence="2 3">
    <name type="scientific">Mycolicibacterium poriferae</name>
    <dbReference type="NCBI Taxonomy" id="39694"/>
    <lineage>
        <taxon>Bacteria</taxon>
        <taxon>Bacillati</taxon>
        <taxon>Actinomycetota</taxon>
        <taxon>Actinomycetes</taxon>
        <taxon>Mycobacteriales</taxon>
        <taxon>Mycobacteriaceae</taxon>
        <taxon>Mycolicibacterium</taxon>
    </lineage>
</organism>
<reference evidence="2 3" key="1">
    <citation type="journal article" date="2019" name="Emerg. Microbes Infect.">
        <title>Comprehensive subspecies identification of 175 nontuberculous mycobacteria species based on 7547 genomic profiles.</title>
        <authorList>
            <person name="Matsumoto Y."/>
            <person name="Kinjo T."/>
            <person name="Motooka D."/>
            <person name="Nabeya D."/>
            <person name="Jung N."/>
            <person name="Uechi K."/>
            <person name="Horii T."/>
            <person name="Iida T."/>
            <person name="Fujita J."/>
            <person name="Nakamura S."/>
        </authorList>
    </citation>
    <scope>NUCLEOTIDE SEQUENCE [LARGE SCALE GENOMIC DNA]</scope>
    <source>
        <strain evidence="2 3">JCM 12603</strain>
    </source>
</reference>
<accession>A0A6N4V514</accession>
<sequence>MTETTLVREDSWPAGLRVAQVRVARPTDKLAEVEEFYASHLGLPVLYRFVDHDGFDGVMLGLPGGQYHLEFTSSHAGSPCPAPSRENLLVLYFEGEAAMYDTVERLAGFGHVPVDADNPYWVSTGALTFEDPDGWRIVLVPRPVEL</sequence>
<dbReference type="Proteomes" id="UP000466785">
    <property type="component" value="Chromosome"/>
</dbReference>